<gene>
    <name evidence="2" type="ORF">Ae201684_003936</name>
</gene>
<sequence>MTMPTAQATSEAIGRPGDKQTAWKEDARPAQECGRKKLSFADEHGKALEQQFVFDDGEPQDHGSDLRSKL</sequence>
<proteinExistence type="predicted"/>
<evidence type="ECO:0000256" key="1">
    <source>
        <dbReference type="SAM" id="MobiDB-lite"/>
    </source>
</evidence>
<dbReference type="AlphaFoldDB" id="A0A6G0XK88"/>
<evidence type="ECO:0000313" key="2">
    <source>
        <dbReference type="EMBL" id="KAF0740703.1"/>
    </source>
</evidence>
<feature type="region of interest" description="Disordered" evidence="1">
    <location>
        <begin position="1"/>
        <end position="30"/>
    </location>
</feature>
<dbReference type="EMBL" id="VJMJ01000047">
    <property type="protein sequence ID" value="KAF0740703.1"/>
    <property type="molecule type" value="Genomic_DNA"/>
</dbReference>
<accession>A0A6G0XK88</accession>
<organism evidence="2 3">
    <name type="scientific">Aphanomyces euteiches</name>
    <dbReference type="NCBI Taxonomy" id="100861"/>
    <lineage>
        <taxon>Eukaryota</taxon>
        <taxon>Sar</taxon>
        <taxon>Stramenopiles</taxon>
        <taxon>Oomycota</taxon>
        <taxon>Saprolegniomycetes</taxon>
        <taxon>Saprolegniales</taxon>
        <taxon>Verrucalvaceae</taxon>
        <taxon>Aphanomyces</taxon>
    </lineage>
</organism>
<dbReference type="Proteomes" id="UP000481153">
    <property type="component" value="Unassembled WGS sequence"/>
</dbReference>
<feature type="compositionally biased region" description="Polar residues" evidence="1">
    <location>
        <begin position="1"/>
        <end position="10"/>
    </location>
</feature>
<feature type="compositionally biased region" description="Basic and acidic residues" evidence="1">
    <location>
        <begin position="59"/>
        <end position="70"/>
    </location>
</feature>
<comment type="caution">
    <text evidence="2">The sequence shown here is derived from an EMBL/GenBank/DDBJ whole genome shotgun (WGS) entry which is preliminary data.</text>
</comment>
<reference evidence="2 3" key="1">
    <citation type="submission" date="2019-07" db="EMBL/GenBank/DDBJ databases">
        <title>Genomics analysis of Aphanomyces spp. identifies a new class of oomycete effector associated with host adaptation.</title>
        <authorList>
            <person name="Gaulin E."/>
        </authorList>
    </citation>
    <scope>NUCLEOTIDE SEQUENCE [LARGE SCALE GENOMIC DNA]</scope>
    <source>
        <strain evidence="2 3">ATCC 201684</strain>
    </source>
</reference>
<feature type="compositionally biased region" description="Basic and acidic residues" evidence="1">
    <location>
        <begin position="16"/>
        <end position="30"/>
    </location>
</feature>
<name>A0A6G0XK88_9STRA</name>
<feature type="region of interest" description="Disordered" evidence="1">
    <location>
        <begin position="51"/>
        <end position="70"/>
    </location>
</feature>
<keyword evidence="3" id="KW-1185">Reference proteome</keyword>
<protein>
    <submittedName>
        <fullName evidence="2">Uncharacterized protein</fullName>
    </submittedName>
</protein>
<evidence type="ECO:0000313" key="3">
    <source>
        <dbReference type="Proteomes" id="UP000481153"/>
    </source>
</evidence>